<dbReference type="AlphaFoldDB" id="E9S8U4"/>
<evidence type="ECO:0008006" key="3">
    <source>
        <dbReference type="Google" id="ProtNLM"/>
    </source>
</evidence>
<dbReference type="eggNOG" id="ENOG5033ZCA">
    <property type="taxonomic scope" value="Bacteria"/>
</dbReference>
<keyword evidence="2" id="KW-1185">Reference proteome</keyword>
<dbReference type="EMBL" id="ADKM02000031">
    <property type="protein sequence ID" value="EGC04278.1"/>
    <property type="molecule type" value="Genomic_DNA"/>
</dbReference>
<dbReference type="Proteomes" id="UP000004259">
    <property type="component" value="Unassembled WGS sequence"/>
</dbReference>
<protein>
    <recommendedName>
        <fullName evidence="3">L-2-amino-thiazoline-4-carboxylic acid hydrolase</fullName>
    </recommendedName>
</protein>
<name>E9S8U4_RUMAL</name>
<reference evidence="1 2" key="1">
    <citation type="submission" date="2011-02" db="EMBL/GenBank/DDBJ databases">
        <authorList>
            <person name="Nelson K.E."/>
            <person name="Sutton G."/>
            <person name="Torralba M."/>
            <person name="Durkin S."/>
            <person name="Harkins D."/>
            <person name="Montgomery R."/>
            <person name="Ziemer C."/>
            <person name="Klaassens E."/>
            <person name="Ocuiv P."/>
            <person name="Morrison M."/>
        </authorList>
    </citation>
    <scope>NUCLEOTIDE SEQUENCE [LARGE SCALE GENOMIC DNA]</scope>
    <source>
        <strain evidence="1 2">8</strain>
    </source>
</reference>
<sequence length="202" mass="23524">MKTISSSIIYKKLFRELETEFGCEEARKIWALAERLNRHLYEKYSAEDEFDTAGMLFPAAAVYTALKKRQPEYPAMELLRSYGTKTGERLRRLIHAFTMIPCVPALIWKNIDKITDHASSEKLGYTRRDMVVTENTSRVDVLSCPLHEMAKKLGMPEVCQTICAMDKVYMTGFRHIQYKRTRSVAEGDDCCDYRLWWDKDKG</sequence>
<gene>
    <name evidence="1" type="ORF">CUS_5589</name>
</gene>
<evidence type="ECO:0000313" key="1">
    <source>
        <dbReference type="EMBL" id="EGC04278.1"/>
    </source>
</evidence>
<accession>E9S8U4</accession>
<evidence type="ECO:0000313" key="2">
    <source>
        <dbReference type="Proteomes" id="UP000004259"/>
    </source>
</evidence>
<dbReference type="OrthoDB" id="1495276at2"/>
<dbReference type="RefSeq" id="WP_002847425.1">
    <property type="nucleotide sequence ID" value="NZ_ADKM02000031.1"/>
</dbReference>
<proteinExistence type="predicted"/>
<dbReference type="InterPro" id="IPR026002">
    <property type="entry name" value="ATC_hydrolase-like"/>
</dbReference>
<organism evidence="1 2">
    <name type="scientific">Ruminococcus albus 8</name>
    <dbReference type="NCBI Taxonomy" id="246199"/>
    <lineage>
        <taxon>Bacteria</taxon>
        <taxon>Bacillati</taxon>
        <taxon>Bacillota</taxon>
        <taxon>Clostridia</taxon>
        <taxon>Eubacteriales</taxon>
        <taxon>Oscillospiraceae</taxon>
        <taxon>Ruminococcus</taxon>
    </lineage>
</organism>
<comment type="caution">
    <text evidence="1">The sequence shown here is derived from an EMBL/GenBank/DDBJ whole genome shotgun (WGS) entry which is preliminary data.</text>
</comment>
<dbReference type="Pfam" id="PF14196">
    <property type="entry name" value="ATC_hydrolase"/>
    <property type="match status" value="1"/>
</dbReference>